<feature type="transmembrane region" description="Helical" evidence="5">
    <location>
        <begin position="139"/>
        <end position="162"/>
    </location>
</feature>
<comment type="subcellular location">
    <subcellularLocation>
        <location evidence="1">Membrane</location>
        <topology evidence="1">Multi-pass membrane protein</topology>
    </subcellularLocation>
</comment>
<keyword evidence="7" id="KW-1185">Reference proteome</keyword>
<name>A0A1G4BRD3_9PEZI</name>
<evidence type="ECO:0000313" key="7">
    <source>
        <dbReference type="Proteomes" id="UP000176998"/>
    </source>
</evidence>
<keyword evidence="2 5" id="KW-0812">Transmembrane</keyword>
<dbReference type="Proteomes" id="UP000176998">
    <property type="component" value="Unassembled WGS sequence"/>
</dbReference>
<keyword evidence="4 5" id="KW-0472">Membrane</keyword>
<proteinExistence type="predicted"/>
<evidence type="ECO:0000256" key="5">
    <source>
        <dbReference type="SAM" id="Phobius"/>
    </source>
</evidence>
<dbReference type="RefSeq" id="XP_022481063.1">
    <property type="nucleotide sequence ID" value="XM_022612446.1"/>
</dbReference>
<dbReference type="SUPFAM" id="SSF103473">
    <property type="entry name" value="MFS general substrate transporter"/>
    <property type="match status" value="1"/>
</dbReference>
<accession>A0A1G4BRD3</accession>
<feature type="transmembrane region" description="Helical" evidence="5">
    <location>
        <begin position="232"/>
        <end position="251"/>
    </location>
</feature>
<dbReference type="OrthoDB" id="2587356at2759"/>
<feature type="transmembrane region" description="Helical" evidence="5">
    <location>
        <begin position="79"/>
        <end position="100"/>
    </location>
</feature>
<evidence type="ECO:0000256" key="3">
    <source>
        <dbReference type="ARBA" id="ARBA00022989"/>
    </source>
</evidence>
<dbReference type="InterPro" id="IPR011701">
    <property type="entry name" value="MFS"/>
</dbReference>
<evidence type="ECO:0000256" key="1">
    <source>
        <dbReference type="ARBA" id="ARBA00004141"/>
    </source>
</evidence>
<dbReference type="PANTHER" id="PTHR23501:SF195">
    <property type="entry name" value="PEP5"/>
    <property type="match status" value="1"/>
</dbReference>
<dbReference type="EMBL" id="MJBS01000004">
    <property type="protein sequence ID" value="OHF03928.1"/>
    <property type="molecule type" value="Genomic_DNA"/>
</dbReference>
<evidence type="ECO:0000256" key="2">
    <source>
        <dbReference type="ARBA" id="ARBA00022692"/>
    </source>
</evidence>
<feature type="transmembrane region" description="Helical" evidence="5">
    <location>
        <begin position="12"/>
        <end position="33"/>
    </location>
</feature>
<protein>
    <submittedName>
        <fullName evidence="6">PEP5 protein</fullName>
    </submittedName>
</protein>
<evidence type="ECO:0000256" key="4">
    <source>
        <dbReference type="ARBA" id="ARBA00023136"/>
    </source>
</evidence>
<dbReference type="PANTHER" id="PTHR23501">
    <property type="entry name" value="MAJOR FACILITATOR SUPERFAMILY"/>
    <property type="match status" value="1"/>
</dbReference>
<dbReference type="AlphaFoldDB" id="A0A1G4BRD3"/>
<keyword evidence="3 5" id="KW-1133">Transmembrane helix</keyword>
<dbReference type="GO" id="GO:0005886">
    <property type="term" value="C:plasma membrane"/>
    <property type="evidence" value="ECO:0007669"/>
    <property type="project" value="TreeGrafter"/>
</dbReference>
<dbReference type="Pfam" id="PF07690">
    <property type="entry name" value="MFS_1"/>
    <property type="match status" value="1"/>
</dbReference>
<reference evidence="6 7" key="1">
    <citation type="submission" date="2016-09" db="EMBL/GenBank/DDBJ databases">
        <authorList>
            <person name="Capua I."/>
            <person name="De Benedictis P."/>
            <person name="Joannis T."/>
            <person name="Lombin L.H."/>
            <person name="Cattoli G."/>
        </authorList>
    </citation>
    <scope>NUCLEOTIDE SEQUENCE [LARGE SCALE GENOMIC DNA]</scope>
    <source>
        <strain evidence="6 7">IMI 309357</strain>
    </source>
</reference>
<organism evidence="6 7">
    <name type="scientific">Colletotrichum orchidophilum</name>
    <dbReference type="NCBI Taxonomy" id="1209926"/>
    <lineage>
        <taxon>Eukaryota</taxon>
        <taxon>Fungi</taxon>
        <taxon>Dikarya</taxon>
        <taxon>Ascomycota</taxon>
        <taxon>Pezizomycotina</taxon>
        <taxon>Sordariomycetes</taxon>
        <taxon>Hypocreomycetidae</taxon>
        <taxon>Glomerellales</taxon>
        <taxon>Glomerellaceae</taxon>
        <taxon>Colletotrichum</taxon>
    </lineage>
</organism>
<dbReference type="GeneID" id="34553956"/>
<dbReference type="Gene3D" id="1.20.1250.20">
    <property type="entry name" value="MFS general substrate transporter like domains"/>
    <property type="match status" value="1"/>
</dbReference>
<feature type="transmembrane region" description="Helical" evidence="5">
    <location>
        <begin position="53"/>
        <end position="72"/>
    </location>
</feature>
<comment type="caution">
    <text evidence="6">The sequence shown here is derived from an EMBL/GenBank/DDBJ whole genome shotgun (WGS) entry which is preliminary data.</text>
</comment>
<dbReference type="GO" id="GO:0022857">
    <property type="term" value="F:transmembrane transporter activity"/>
    <property type="evidence" value="ECO:0007669"/>
    <property type="project" value="InterPro"/>
</dbReference>
<evidence type="ECO:0000313" key="6">
    <source>
        <dbReference type="EMBL" id="OHF03928.1"/>
    </source>
</evidence>
<feature type="transmembrane region" description="Helical" evidence="5">
    <location>
        <begin position="106"/>
        <end position="127"/>
    </location>
</feature>
<dbReference type="InterPro" id="IPR036259">
    <property type="entry name" value="MFS_trans_sf"/>
</dbReference>
<gene>
    <name evidence="6" type="ORF">CORC01_00790</name>
</gene>
<sequence length="275" mass="29528">MFHHGLFTGNRNFSISLFCVFAEGMAFFAANTYFAFQVSVLYETDAIIVGARYSLMLVAAGTGAAIAGWYCAITKRVRWITVLAFLIFVAFFACMATTNRDTSNPVWGYPILLGIALGMTLPTLVTAAQLSIPPELISVASGLIISVRSLGGTIGITIYSVLFNDGMSLMAPNIAKAVLPAGLDADNLPAIIGALISHNESAIAQVPDITPDIVLRGTHALLDTYVEAFRDVWISAACFVAVAAIVSAFLFDPEKEFNNHIDAPLEEKHRFLAAE</sequence>